<dbReference type="EMBL" id="LAZR01032807">
    <property type="protein sequence ID" value="KKL49861.1"/>
    <property type="molecule type" value="Genomic_DNA"/>
</dbReference>
<dbReference type="SUPFAM" id="SSF53335">
    <property type="entry name" value="S-adenosyl-L-methionine-dependent methyltransferases"/>
    <property type="match status" value="1"/>
</dbReference>
<accession>A0A0F9D837</accession>
<gene>
    <name evidence="1" type="ORF">LCGC14_2311280</name>
</gene>
<name>A0A0F9D837_9ZZZZ</name>
<evidence type="ECO:0000313" key="1">
    <source>
        <dbReference type="EMBL" id="KKL49861.1"/>
    </source>
</evidence>
<comment type="caution">
    <text evidence="1">The sequence shown here is derived from an EMBL/GenBank/DDBJ whole genome shotgun (WGS) entry which is preliminary data.</text>
</comment>
<organism evidence="1">
    <name type="scientific">marine sediment metagenome</name>
    <dbReference type="NCBI Taxonomy" id="412755"/>
    <lineage>
        <taxon>unclassified sequences</taxon>
        <taxon>metagenomes</taxon>
        <taxon>ecological metagenomes</taxon>
    </lineage>
</organism>
<sequence length="220" mass="25585">MFFYYINKLSFGSEGNSYRGVTLPTSCKKDSVAKVKAHYRGIIPRGVRKKSYKGINPKVSRPYTNNDCGLLTPIDPGAIRRLRYVNITNYDFRKAYKLFCRAFFKRKGLTQECFVYADPPFPGTEIYYGNDFLPDDHYDLIEMVQETPFNCMLSIGGKCGFYIDSLKEAWWKIKEIEVQYSTNAQNPHKSREYICMNYDIKKLSKMVMDNQPSIMDYMGA</sequence>
<reference evidence="1" key="1">
    <citation type="journal article" date="2015" name="Nature">
        <title>Complex archaea that bridge the gap between prokaryotes and eukaryotes.</title>
        <authorList>
            <person name="Spang A."/>
            <person name="Saw J.H."/>
            <person name="Jorgensen S.L."/>
            <person name="Zaremba-Niedzwiedzka K."/>
            <person name="Martijn J."/>
            <person name="Lind A.E."/>
            <person name="van Eijk R."/>
            <person name="Schleper C."/>
            <person name="Guy L."/>
            <person name="Ettema T.J."/>
        </authorList>
    </citation>
    <scope>NUCLEOTIDE SEQUENCE</scope>
</reference>
<dbReference type="AlphaFoldDB" id="A0A0F9D837"/>
<dbReference type="Gene3D" id="3.40.50.150">
    <property type="entry name" value="Vaccinia Virus protein VP39"/>
    <property type="match status" value="1"/>
</dbReference>
<dbReference type="InterPro" id="IPR029063">
    <property type="entry name" value="SAM-dependent_MTases_sf"/>
</dbReference>
<proteinExistence type="predicted"/>
<protein>
    <submittedName>
        <fullName evidence="1">Uncharacterized protein</fullName>
    </submittedName>
</protein>